<evidence type="ECO:0000256" key="1">
    <source>
        <dbReference type="SAM" id="MobiDB-lite"/>
    </source>
</evidence>
<dbReference type="Proteomes" id="UP000472270">
    <property type="component" value="Unassembled WGS sequence"/>
</dbReference>
<dbReference type="PANTHER" id="PTHR46481:SF9">
    <property type="entry name" value="ZINC FINGER BED DOMAIN-CONTAINING PROTEIN 1-LIKE"/>
    <property type="match status" value="1"/>
</dbReference>
<dbReference type="GO" id="GO:0046983">
    <property type="term" value="F:protein dimerization activity"/>
    <property type="evidence" value="ECO:0007669"/>
    <property type="project" value="InterPro"/>
</dbReference>
<sequence>MTTEKRQCDFNSPVCKRCYKPCAAMGGNTSNLSKHLSLAHPDLFKELKDRQVRTKKTSSSQPTISEVLSVTRKYERSSKEAKRLNRAVAEFICMDQIPISVVNKTGFRNLVEQLDKRYEMPRRKYFSEREIPTLYNETRSVLESQLSSQPYFACTTDLWTSRTVDSYMAVTIHFISDSWEMLSWCLGCAAMHSDHTGENIREVLEETVIQTWKLDMTRLSGITTDNASSNIKAFKEKSYHWVPCFGHNLHLAVNKATSLDRVASCLSRLRKTVCAFSRSNIMSRLLKEKQQLLHLPEHKLVHDEPTRWGSTFDMVDRFCEQQQAVCAALAENRNKWCLMPSDTDITTLETVREVLGPLSTFTDALCGEKETTLYSVIPVMWKILSHVQDSETDSVLSHSMKTEIRKDLEMRYSNEQLQILLNSATFFDPRFKNTFVTKEKEVIEVLMQKAATADLSHLSQQMDSTQAEQEEQTGAKKQKQDLGSLLSTIVSERKKKEVEKGDECQAGREYLQMPAADRLKKELHTYKTMEETSATESPLSLWKRHESSLPILSTFAKYYLCIPASSSASGRVFSTSGLICSPLRYRLSSDSVDTLVFLSKNLQLTKELRLSYFNLISSVFLLQNQNLTYVQCRFFFTFCLHNFSCSVPSSVFNKIVFN</sequence>
<evidence type="ECO:0000313" key="3">
    <source>
        <dbReference type="Ensembl" id="ENSSRHP00000006137.1"/>
    </source>
</evidence>
<dbReference type="InterPro" id="IPR012337">
    <property type="entry name" value="RNaseH-like_sf"/>
</dbReference>
<dbReference type="InterPro" id="IPR052035">
    <property type="entry name" value="ZnF_BED_domain_contain"/>
</dbReference>
<dbReference type="InterPro" id="IPR008906">
    <property type="entry name" value="HATC_C_dom"/>
</dbReference>
<feature type="region of interest" description="Disordered" evidence="1">
    <location>
        <begin position="457"/>
        <end position="481"/>
    </location>
</feature>
<evidence type="ECO:0000313" key="4">
    <source>
        <dbReference type="Proteomes" id="UP000472270"/>
    </source>
</evidence>
<dbReference type="SUPFAM" id="SSF53098">
    <property type="entry name" value="Ribonuclease H-like"/>
    <property type="match status" value="1"/>
</dbReference>
<protein>
    <recommendedName>
        <fullName evidence="2">HAT C-terminal dimerisation domain-containing protein</fullName>
    </recommendedName>
</protein>
<dbReference type="PANTHER" id="PTHR46481">
    <property type="entry name" value="ZINC FINGER BED DOMAIN-CONTAINING PROTEIN 4"/>
    <property type="match status" value="1"/>
</dbReference>
<dbReference type="AlphaFoldDB" id="A0A673FY06"/>
<dbReference type="SUPFAM" id="SSF140996">
    <property type="entry name" value="Hermes dimerisation domain"/>
    <property type="match status" value="1"/>
</dbReference>
<organism evidence="3 4">
    <name type="scientific">Sinocyclocheilus rhinocerous</name>
    <dbReference type="NCBI Taxonomy" id="307959"/>
    <lineage>
        <taxon>Eukaryota</taxon>
        <taxon>Metazoa</taxon>
        <taxon>Chordata</taxon>
        <taxon>Craniata</taxon>
        <taxon>Vertebrata</taxon>
        <taxon>Euteleostomi</taxon>
        <taxon>Actinopterygii</taxon>
        <taxon>Neopterygii</taxon>
        <taxon>Teleostei</taxon>
        <taxon>Ostariophysi</taxon>
        <taxon>Cypriniformes</taxon>
        <taxon>Cyprinidae</taxon>
        <taxon>Cyprininae</taxon>
        <taxon>Sinocyclocheilus</taxon>
    </lineage>
</organism>
<keyword evidence="4" id="KW-1185">Reference proteome</keyword>
<proteinExistence type="predicted"/>
<feature type="domain" description="HAT C-terminal dimerisation" evidence="2">
    <location>
        <begin position="524"/>
        <end position="602"/>
    </location>
</feature>
<feature type="compositionally biased region" description="Polar residues" evidence="1">
    <location>
        <begin position="457"/>
        <end position="467"/>
    </location>
</feature>
<dbReference type="Pfam" id="PF05699">
    <property type="entry name" value="Dimer_Tnp_hAT"/>
    <property type="match status" value="1"/>
</dbReference>
<dbReference type="Ensembl" id="ENSSRHT00000006355.1">
    <property type="protein sequence ID" value="ENSSRHP00000006137.1"/>
    <property type="gene ID" value="ENSSRHG00000003783.1"/>
</dbReference>
<name>A0A673FY06_9TELE</name>
<reference evidence="3" key="1">
    <citation type="submission" date="2025-08" db="UniProtKB">
        <authorList>
            <consortium name="Ensembl"/>
        </authorList>
    </citation>
    <scope>IDENTIFICATION</scope>
</reference>
<evidence type="ECO:0000259" key="2">
    <source>
        <dbReference type="Pfam" id="PF05699"/>
    </source>
</evidence>
<accession>A0A673FY06</accession>
<reference evidence="3" key="2">
    <citation type="submission" date="2025-09" db="UniProtKB">
        <authorList>
            <consortium name="Ensembl"/>
        </authorList>
    </citation>
    <scope>IDENTIFICATION</scope>
</reference>